<name>F0UGL3_AJEC8</name>
<gene>
    <name evidence="1" type="ORF">HCEG_04370</name>
</gene>
<protein>
    <submittedName>
        <fullName evidence="1">Predicted protein</fullName>
    </submittedName>
</protein>
<dbReference type="STRING" id="544711.F0UGL3"/>
<dbReference type="EMBL" id="DS990638">
    <property type="protein sequence ID" value="EGC45155.1"/>
    <property type="molecule type" value="Genomic_DNA"/>
</dbReference>
<accession>F0UGL3</accession>
<evidence type="ECO:0000313" key="1">
    <source>
        <dbReference type="EMBL" id="EGC45155.1"/>
    </source>
</evidence>
<reference evidence="2" key="1">
    <citation type="submission" date="2008-07" db="EMBL/GenBank/DDBJ databases">
        <title>Annotation of Ajellomyces capsulatus strain H88.</title>
        <authorList>
            <person name="Champion M."/>
            <person name="Cuomo C."/>
            <person name="Ma L.-J."/>
            <person name="Henn M.R."/>
            <person name="Sil A."/>
            <person name="Goldman B."/>
            <person name="Young S.K."/>
            <person name="Kodira C.D."/>
            <person name="Zeng Q."/>
            <person name="Koehrsen M."/>
            <person name="Alvarado L."/>
            <person name="Berlin A."/>
            <person name="Borenstein D."/>
            <person name="Chen Z."/>
            <person name="Engels R."/>
            <person name="Freedman E."/>
            <person name="Gellesch M."/>
            <person name="Goldberg J."/>
            <person name="Griggs A."/>
            <person name="Gujja S."/>
            <person name="Heiman D."/>
            <person name="Hepburn T."/>
            <person name="Howarth C."/>
            <person name="Jen D."/>
            <person name="Larson L."/>
            <person name="Lewis B."/>
            <person name="Mehta T."/>
            <person name="Park D."/>
            <person name="Pearson M."/>
            <person name="Roberts A."/>
            <person name="Saif S."/>
            <person name="Shea T."/>
            <person name="Shenoy N."/>
            <person name="Sisk P."/>
            <person name="Stolte C."/>
            <person name="Sykes S."/>
            <person name="Walk T."/>
            <person name="White J."/>
            <person name="Yandava C."/>
            <person name="Klein B."/>
            <person name="McEwen J.G."/>
            <person name="Puccia R."/>
            <person name="Goldman G.H."/>
            <person name="Felipe M.S."/>
            <person name="Nino-Vega G."/>
            <person name="San-Blas G."/>
            <person name="Taylor J."/>
            <person name="Mendoza L."/>
            <person name="Galagan J."/>
            <person name="Nusbaum C."/>
            <person name="Birren B."/>
        </authorList>
    </citation>
    <scope>NUCLEOTIDE SEQUENCE [LARGE SCALE GENOMIC DNA]</scope>
    <source>
        <strain evidence="2">H88</strain>
    </source>
</reference>
<dbReference type="AlphaFoldDB" id="F0UGL3"/>
<evidence type="ECO:0000313" key="2">
    <source>
        <dbReference type="Proteomes" id="UP000008142"/>
    </source>
</evidence>
<dbReference type="Proteomes" id="UP000008142">
    <property type="component" value="Unassembled WGS sequence"/>
</dbReference>
<dbReference type="VEuPathDB" id="FungiDB:I7I53_02249"/>
<organism evidence="2">
    <name type="scientific">Ajellomyces capsulatus (strain H88)</name>
    <name type="common">Darling's disease fungus</name>
    <name type="synonym">Histoplasma capsulatum</name>
    <dbReference type="NCBI Taxonomy" id="544711"/>
    <lineage>
        <taxon>Eukaryota</taxon>
        <taxon>Fungi</taxon>
        <taxon>Dikarya</taxon>
        <taxon>Ascomycota</taxon>
        <taxon>Pezizomycotina</taxon>
        <taxon>Eurotiomycetes</taxon>
        <taxon>Eurotiomycetidae</taxon>
        <taxon>Onygenales</taxon>
        <taxon>Ajellomycetaceae</taxon>
        <taxon>Histoplasma</taxon>
    </lineage>
</organism>
<sequence length="221" mass="25246">MKLKIVTSGKQGLKNQHRRHANIHFLGAGLTEVNCATEHALNVLVGTMATLSRAPNILCCFHVDTQGTLKPQIAERNTLSPIINEMKSKMTGYFHLDNKGILRSFDKNNKVIDYKRLSKEDYTRISKWYLNKDELKLLSRTTNFDSLVDENEIWNPSQELISSSITSEESESSSDTMKLKSKNINILSRTPAPLCTMYYCRSNDECTHQDPRCEHCLKSQF</sequence>
<dbReference type="HOGENOM" id="CLU_1250345_0_0_1"/>
<dbReference type="OrthoDB" id="3660917at2759"/>
<proteinExistence type="predicted"/>